<dbReference type="InterPro" id="IPR052901">
    <property type="entry name" value="Bact_TGase-like"/>
</dbReference>
<keyword evidence="1" id="KW-0812">Transmembrane</keyword>
<keyword evidence="1" id="KW-0472">Membrane</keyword>
<dbReference type="PANTHER" id="PTHR42736:SF1">
    <property type="entry name" value="PROTEIN-GLUTAMINE GAMMA-GLUTAMYLTRANSFERASE"/>
    <property type="match status" value="1"/>
</dbReference>
<protein>
    <submittedName>
        <fullName evidence="3">Transglutaminase-like putative cysteine protease</fullName>
    </submittedName>
</protein>
<dbReference type="Pfam" id="PF01841">
    <property type="entry name" value="Transglut_core"/>
    <property type="match status" value="1"/>
</dbReference>
<comment type="caution">
    <text evidence="3">The sequence shown here is derived from an EMBL/GenBank/DDBJ whole genome shotgun (WGS) entry which is preliminary data.</text>
</comment>
<dbReference type="InterPro" id="IPR038765">
    <property type="entry name" value="Papain-like_cys_pep_sf"/>
</dbReference>
<sequence>MLAKPWRTRLSPSGKPPKQAEYLARDKLAWLLVMQAMLILPLLFNLPFWLWLVWAITAFWRTQMFRGRWGTPGSLVKTLLALICAGGLFASYAGKTGTETMVGLLVCAFSLKLLEVNSGRDAQLLLFIGFIITATQFLFSQTPQAAAYALLCVVLLLASWRSLYLTHPQSTGLRFKRGGMILLHALPIMLVLFVVIPRLGPLWAIPNQQAAKTGFSDSLSPGDLGNLALDRSPAFRVGFADQPPPVNQLYWRGLVLDTFDGRTWRMRDTWGVQSRTPNDDKAIKRELTDYSIIVEPHGQPWLFSLMTAQRVENTSNSIRITADSLLMNRIPVAQRMRYQVSSALQIEWPEPPQLNKLQRDNYTRLPRDSNPQTRALAESWRSQNLGDAQIIAQALALFNREFTYTLQPPLLGQHSVDEFLLTTKRGFCEHFSSAFAFLLRAAGIPARVVVGYQGGRWNPVENYLLVSQSDAHAWAEVWIEGKGWQMIDPTAAVAPNRIQQGMNEALGESDQQLVANAWRSSKLLYNLQLRWDAATYTWQRWVLNYDSEAQEGLLSRLLGGTETWRITLWLIGLGLVGAGLFAWALLRNQKGALLRPETQAVKKLEQKLAQLGYRRKTGETFGVFIHRVLYSEPQLKNGLTQIAQLFEQVAYQNRPEQLPQLQQAVKQFPR</sequence>
<feature type="transmembrane region" description="Helical" evidence="1">
    <location>
        <begin position="75"/>
        <end position="94"/>
    </location>
</feature>
<gene>
    <name evidence="3" type="ORF">J2X05_003640</name>
</gene>
<feature type="transmembrane region" description="Helical" evidence="1">
    <location>
        <begin position="122"/>
        <end position="139"/>
    </location>
</feature>
<organism evidence="3 4">
    <name type="scientific">Cellvibrio fibrivorans</name>
    <dbReference type="NCBI Taxonomy" id="126350"/>
    <lineage>
        <taxon>Bacteria</taxon>
        <taxon>Pseudomonadati</taxon>
        <taxon>Pseudomonadota</taxon>
        <taxon>Gammaproteobacteria</taxon>
        <taxon>Cellvibrionales</taxon>
        <taxon>Cellvibrionaceae</taxon>
        <taxon>Cellvibrio</taxon>
    </lineage>
</organism>
<feature type="transmembrane region" description="Helical" evidence="1">
    <location>
        <begin position="178"/>
        <end position="199"/>
    </location>
</feature>
<evidence type="ECO:0000313" key="3">
    <source>
        <dbReference type="EMBL" id="MDR7091605.1"/>
    </source>
</evidence>
<evidence type="ECO:0000259" key="2">
    <source>
        <dbReference type="SMART" id="SM00460"/>
    </source>
</evidence>
<reference evidence="3 4" key="1">
    <citation type="submission" date="2023-07" db="EMBL/GenBank/DDBJ databases">
        <title>Sorghum-associated microbial communities from plants grown in Nebraska, USA.</title>
        <authorList>
            <person name="Schachtman D."/>
        </authorList>
    </citation>
    <scope>NUCLEOTIDE SEQUENCE [LARGE SCALE GENOMIC DNA]</scope>
    <source>
        <strain evidence="3 4">BE190</strain>
    </source>
</reference>
<accession>A0ABU1V2D0</accession>
<keyword evidence="1" id="KW-1133">Transmembrane helix</keyword>
<feature type="transmembrane region" description="Helical" evidence="1">
    <location>
        <begin position="145"/>
        <end position="166"/>
    </location>
</feature>
<feature type="transmembrane region" description="Helical" evidence="1">
    <location>
        <begin position="28"/>
        <end position="54"/>
    </location>
</feature>
<keyword evidence="4" id="KW-1185">Reference proteome</keyword>
<dbReference type="Gene3D" id="3.10.620.30">
    <property type="match status" value="1"/>
</dbReference>
<dbReference type="InterPro" id="IPR025403">
    <property type="entry name" value="TgpA-like_C"/>
</dbReference>
<dbReference type="EMBL" id="JAVDVX010000007">
    <property type="protein sequence ID" value="MDR7091605.1"/>
    <property type="molecule type" value="Genomic_DNA"/>
</dbReference>
<evidence type="ECO:0000313" key="4">
    <source>
        <dbReference type="Proteomes" id="UP001253595"/>
    </source>
</evidence>
<feature type="transmembrane region" description="Helical" evidence="1">
    <location>
        <begin position="566"/>
        <end position="586"/>
    </location>
</feature>
<feature type="domain" description="Transglutaminase-like" evidence="2">
    <location>
        <begin position="420"/>
        <end position="491"/>
    </location>
</feature>
<dbReference type="SUPFAM" id="SSF54001">
    <property type="entry name" value="Cysteine proteinases"/>
    <property type="match status" value="1"/>
</dbReference>
<proteinExistence type="predicted"/>
<dbReference type="SMART" id="SM00460">
    <property type="entry name" value="TGc"/>
    <property type="match status" value="1"/>
</dbReference>
<dbReference type="PANTHER" id="PTHR42736">
    <property type="entry name" value="PROTEIN-GLUTAMINE GAMMA-GLUTAMYLTRANSFERASE"/>
    <property type="match status" value="1"/>
</dbReference>
<dbReference type="Pfam" id="PF11992">
    <property type="entry name" value="TgpA_N"/>
    <property type="match status" value="1"/>
</dbReference>
<dbReference type="Proteomes" id="UP001253595">
    <property type="component" value="Unassembled WGS sequence"/>
</dbReference>
<evidence type="ECO:0000256" key="1">
    <source>
        <dbReference type="SAM" id="Phobius"/>
    </source>
</evidence>
<dbReference type="Pfam" id="PF13559">
    <property type="entry name" value="DUF4129"/>
    <property type="match status" value="1"/>
</dbReference>
<name>A0ABU1V2D0_9GAMM</name>
<dbReference type="InterPro" id="IPR002931">
    <property type="entry name" value="Transglutaminase-like"/>
</dbReference>
<dbReference type="RefSeq" id="WP_310075069.1">
    <property type="nucleotide sequence ID" value="NZ_JAVDVX010000007.1"/>
</dbReference>
<dbReference type="InterPro" id="IPR021878">
    <property type="entry name" value="TgpA_N"/>
</dbReference>